<comment type="subcellular location">
    <subcellularLocation>
        <location evidence="1">Cell membrane</location>
        <topology evidence="1">Multi-pass membrane protein</topology>
    </subcellularLocation>
</comment>
<dbReference type="InterPro" id="IPR039421">
    <property type="entry name" value="Type_1_exporter"/>
</dbReference>
<evidence type="ECO:0000256" key="3">
    <source>
        <dbReference type="ARBA" id="ARBA00022475"/>
    </source>
</evidence>
<evidence type="ECO:0000256" key="7">
    <source>
        <dbReference type="ARBA" id="ARBA00022989"/>
    </source>
</evidence>
<dbReference type="PANTHER" id="PTHR43394:SF1">
    <property type="entry name" value="ATP-BINDING CASSETTE SUB-FAMILY B MEMBER 10, MITOCHONDRIAL"/>
    <property type="match status" value="1"/>
</dbReference>
<accession>A0A6J7ALI6</accession>
<dbReference type="GO" id="GO:0016887">
    <property type="term" value="F:ATP hydrolysis activity"/>
    <property type="evidence" value="ECO:0007669"/>
    <property type="project" value="InterPro"/>
</dbReference>
<evidence type="ECO:0000256" key="4">
    <source>
        <dbReference type="ARBA" id="ARBA00022692"/>
    </source>
</evidence>
<dbReference type="PANTHER" id="PTHR43394">
    <property type="entry name" value="ATP-DEPENDENT PERMEASE MDL1, MITOCHONDRIAL"/>
    <property type="match status" value="1"/>
</dbReference>
<keyword evidence="6" id="KW-0067">ATP-binding</keyword>
<evidence type="ECO:0000313" key="12">
    <source>
        <dbReference type="EMBL" id="CAB4741751.1"/>
    </source>
</evidence>
<dbReference type="SUPFAM" id="SSF90123">
    <property type="entry name" value="ABC transporter transmembrane region"/>
    <property type="match status" value="1"/>
</dbReference>
<keyword evidence="7 9" id="KW-1133">Transmembrane helix</keyword>
<feature type="transmembrane region" description="Helical" evidence="9">
    <location>
        <begin position="186"/>
        <end position="205"/>
    </location>
</feature>
<proteinExistence type="predicted"/>
<dbReference type="FunFam" id="3.40.50.300:FF:000299">
    <property type="entry name" value="ABC transporter ATP-binding protein/permease"/>
    <property type="match status" value="1"/>
</dbReference>
<dbReference type="CDD" id="cd18543">
    <property type="entry name" value="ABC_6TM_Rv0194_D1_like"/>
    <property type="match status" value="1"/>
</dbReference>
<feature type="transmembrane region" description="Helical" evidence="9">
    <location>
        <begin position="161"/>
        <end position="180"/>
    </location>
</feature>
<dbReference type="EMBL" id="CAFBMH010000024">
    <property type="protein sequence ID" value="CAB4902335.1"/>
    <property type="molecule type" value="Genomic_DNA"/>
</dbReference>
<feature type="transmembrane region" description="Helical" evidence="9">
    <location>
        <begin position="88"/>
        <end position="109"/>
    </location>
</feature>
<dbReference type="Pfam" id="PF00664">
    <property type="entry name" value="ABC_membrane"/>
    <property type="match status" value="1"/>
</dbReference>
<keyword evidence="8 9" id="KW-0472">Membrane</keyword>
<dbReference type="InterPro" id="IPR027417">
    <property type="entry name" value="P-loop_NTPase"/>
</dbReference>
<evidence type="ECO:0000313" key="15">
    <source>
        <dbReference type="EMBL" id="CAB4986997.1"/>
    </source>
</evidence>
<dbReference type="PROSITE" id="PS50893">
    <property type="entry name" value="ABC_TRANSPORTER_2"/>
    <property type="match status" value="1"/>
</dbReference>
<dbReference type="InterPro" id="IPR011527">
    <property type="entry name" value="ABC1_TM_dom"/>
</dbReference>
<dbReference type="PROSITE" id="PS00211">
    <property type="entry name" value="ABC_TRANSPORTER_1"/>
    <property type="match status" value="1"/>
</dbReference>
<dbReference type="EMBL" id="CAFABA010000082">
    <property type="protein sequence ID" value="CAB4833801.1"/>
    <property type="molecule type" value="Genomic_DNA"/>
</dbReference>
<dbReference type="GO" id="GO:0005886">
    <property type="term" value="C:plasma membrane"/>
    <property type="evidence" value="ECO:0007669"/>
    <property type="project" value="UniProtKB-SubCell"/>
</dbReference>
<dbReference type="EMBL" id="CAEZYR010000038">
    <property type="protein sequence ID" value="CAB4741751.1"/>
    <property type="molecule type" value="Genomic_DNA"/>
</dbReference>
<evidence type="ECO:0000256" key="6">
    <source>
        <dbReference type="ARBA" id="ARBA00022840"/>
    </source>
</evidence>
<feature type="domain" description="ABC transmembrane type-1" evidence="11">
    <location>
        <begin position="53"/>
        <end position="333"/>
    </location>
</feature>
<feature type="transmembrane region" description="Helical" evidence="9">
    <location>
        <begin position="48"/>
        <end position="68"/>
    </location>
</feature>
<gene>
    <name evidence="12" type="ORF">UFOPK2754_01225</name>
    <name evidence="13" type="ORF">UFOPK3139_01889</name>
    <name evidence="14" type="ORF">UFOPK3543_00933</name>
    <name evidence="15" type="ORF">UFOPK3967_00754</name>
</gene>
<dbReference type="Gene3D" id="3.40.50.300">
    <property type="entry name" value="P-loop containing nucleotide triphosphate hydrolases"/>
    <property type="match status" value="1"/>
</dbReference>
<dbReference type="EMBL" id="CAFBOS010000033">
    <property type="protein sequence ID" value="CAB4986997.1"/>
    <property type="molecule type" value="Genomic_DNA"/>
</dbReference>
<dbReference type="InterPro" id="IPR036640">
    <property type="entry name" value="ABC1_TM_sf"/>
</dbReference>
<reference evidence="13" key="1">
    <citation type="submission" date="2020-05" db="EMBL/GenBank/DDBJ databases">
        <authorList>
            <person name="Chiriac C."/>
            <person name="Salcher M."/>
            <person name="Ghai R."/>
            <person name="Kavagutti S V."/>
        </authorList>
    </citation>
    <scope>NUCLEOTIDE SEQUENCE</scope>
</reference>
<name>A0A6J7ALI6_9ZZZZ</name>
<keyword evidence="3" id="KW-1003">Cell membrane</keyword>
<dbReference type="AlphaFoldDB" id="A0A6J7ALI6"/>
<keyword evidence="5" id="KW-0547">Nucleotide-binding</keyword>
<dbReference type="PROSITE" id="PS50929">
    <property type="entry name" value="ABC_TM1F"/>
    <property type="match status" value="1"/>
</dbReference>
<keyword evidence="4 9" id="KW-0812">Transmembrane</keyword>
<evidence type="ECO:0000256" key="5">
    <source>
        <dbReference type="ARBA" id="ARBA00022741"/>
    </source>
</evidence>
<keyword evidence="2" id="KW-0813">Transport</keyword>
<evidence type="ECO:0000259" key="10">
    <source>
        <dbReference type="PROSITE" id="PS50893"/>
    </source>
</evidence>
<dbReference type="InterPro" id="IPR003593">
    <property type="entry name" value="AAA+_ATPase"/>
</dbReference>
<evidence type="ECO:0000256" key="1">
    <source>
        <dbReference type="ARBA" id="ARBA00004651"/>
    </source>
</evidence>
<sequence length="625" mass="68316">MIDKAALKGTRYEPVAIDLEYRPPRATIDPARDAGWVRRVRPLLRARWHAFGIAIAIGVVALVVQVQIPAVLRSGIDDALGDKASTPLSHYVWILVGLAVARFITGALYRYLLFRAGYLFETDLRAIVYEHLTRLSFGYFDRTQSGQVISRANSDIRSIQLLLTFGPLVMMSGLTFVFAFAKMLQIHVGLSLVAMSTMPLVYLTGSALRKRVFPLSWLVQARMADAATIVDENINGIRVVQSYAAETRQITNLARAAQRLQWASVATTNARARWNPLVESLPRFGAAAVLLYGGILAIDGTVTIGTLIAFNAYIILLQTPFRMLGFVLIQWQRASASAQRIFEILDEVPEIVDPPDAVDLDDPQGRIEFRDVRFRYASLPGTADDRLASVVLDGASFSIAPGERVAVVGRTGSGKSTIARLLPRFYDVEGGAITIDGIDVRTLTLASLRHHVGLVLDEPFLFSVSLRDNIAYGRPTASMDEVIAAATAAQAHEFVMALPDGYETVVGERGYTLSGGQRQRIAIARTLLVNPRILVLDDATSAIDVSTEEFIHDALHTLMEGRTTLVIAHRLSTISLADRVLLLEGGRIVASGTHTELLANEPRYVDVLAHVTAVEGADELEAGDH</sequence>
<evidence type="ECO:0000259" key="11">
    <source>
        <dbReference type="PROSITE" id="PS50929"/>
    </source>
</evidence>
<evidence type="ECO:0000313" key="13">
    <source>
        <dbReference type="EMBL" id="CAB4833801.1"/>
    </source>
</evidence>
<feature type="domain" description="ABC transporter" evidence="10">
    <location>
        <begin position="367"/>
        <end position="610"/>
    </location>
</feature>
<dbReference type="Pfam" id="PF00005">
    <property type="entry name" value="ABC_tran"/>
    <property type="match status" value="1"/>
</dbReference>
<protein>
    <submittedName>
        <fullName evidence="13">Unannotated protein</fullName>
    </submittedName>
</protein>
<dbReference type="InterPro" id="IPR003439">
    <property type="entry name" value="ABC_transporter-like_ATP-bd"/>
</dbReference>
<evidence type="ECO:0000313" key="14">
    <source>
        <dbReference type="EMBL" id="CAB4902335.1"/>
    </source>
</evidence>
<dbReference type="SUPFAM" id="SSF52540">
    <property type="entry name" value="P-loop containing nucleoside triphosphate hydrolases"/>
    <property type="match status" value="1"/>
</dbReference>
<feature type="transmembrane region" description="Helical" evidence="9">
    <location>
        <begin position="304"/>
        <end position="329"/>
    </location>
</feature>
<evidence type="ECO:0000256" key="2">
    <source>
        <dbReference type="ARBA" id="ARBA00022448"/>
    </source>
</evidence>
<dbReference type="GO" id="GO:0005524">
    <property type="term" value="F:ATP binding"/>
    <property type="evidence" value="ECO:0007669"/>
    <property type="project" value="UniProtKB-KW"/>
</dbReference>
<dbReference type="InterPro" id="IPR017871">
    <property type="entry name" value="ABC_transporter-like_CS"/>
</dbReference>
<evidence type="ECO:0000256" key="8">
    <source>
        <dbReference type="ARBA" id="ARBA00023136"/>
    </source>
</evidence>
<dbReference type="SMART" id="SM00382">
    <property type="entry name" value="AAA"/>
    <property type="match status" value="1"/>
</dbReference>
<evidence type="ECO:0000256" key="9">
    <source>
        <dbReference type="SAM" id="Phobius"/>
    </source>
</evidence>
<dbReference type="Gene3D" id="1.20.1560.10">
    <property type="entry name" value="ABC transporter type 1, transmembrane domain"/>
    <property type="match status" value="1"/>
</dbReference>
<dbReference type="GO" id="GO:0015421">
    <property type="term" value="F:ABC-type oligopeptide transporter activity"/>
    <property type="evidence" value="ECO:0007669"/>
    <property type="project" value="TreeGrafter"/>
</dbReference>
<organism evidence="13">
    <name type="scientific">freshwater metagenome</name>
    <dbReference type="NCBI Taxonomy" id="449393"/>
    <lineage>
        <taxon>unclassified sequences</taxon>
        <taxon>metagenomes</taxon>
        <taxon>ecological metagenomes</taxon>
    </lineage>
</organism>